<reference evidence="2" key="1">
    <citation type="submission" date="2021-03" db="EMBL/GenBank/DDBJ databases">
        <title>Agromyces archimandritus sp. nov., isolated from the cockroach Archimandrita tessellata.</title>
        <authorList>
            <person name="Guzman J."/>
            <person name="Ortuzar M."/>
            <person name="Poehlein A."/>
            <person name="Daniel R."/>
            <person name="Trujillo M."/>
            <person name="Vilcinskas A."/>
        </authorList>
    </citation>
    <scope>NUCLEOTIDE SEQUENCE</scope>
    <source>
        <strain evidence="2">G127AT</strain>
    </source>
</reference>
<keyword evidence="1" id="KW-0812">Transmembrane</keyword>
<dbReference type="InterPro" id="IPR011701">
    <property type="entry name" value="MFS"/>
</dbReference>
<dbReference type="RefSeq" id="WP_210900733.1">
    <property type="nucleotide sequence ID" value="NZ_CP071696.1"/>
</dbReference>
<feature type="transmembrane region" description="Helical" evidence="1">
    <location>
        <begin position="106"/>
        <end position="127"/>
    </location>
</feature>
<feature type="transmembrane region" description="Helical" evidence="1">
    <location>
        <begin position="41"/>
        <end position="63"/>
    </location>
</feature>
<accession>A0A975IR09</accession>
<evidence type="ECO:0000313" key="2">
    <source>
        <dbReference type="EMBL" id="QTX05601.1"/>
    </source>
</evidence>
<protein>
    <recommendedName>
        <fullName evidence="4">MFS transporter</fullName>
    </recommendedName>
</protein>
<dbReference type="SUPFAM" id="SSF103473">
    <property type="entry name" value="MFS general substrate transporter"/>
    <property type="match status" value="1"/>
</dbReference>
<dbReference type="InterPro" id="IPR036259">
    <property type="entry name" value="MFS_trans_sf"/>
</dbReference>
<dbReference type="Pfam" id="PF07690">
    <property type="entry name" value="MFS_1"/>
    <property type="match status" value="1"/>
</dbReference>
<keyword evidence="1" id="KW-1133">Transmembrane helix</keyword>
<evidence type="ECO:0008006" key="4">
    <source>
        <dbReference type="Google" id="ProtNLM"/>
    </source>
</evidence>
<sequence length="132" mass="13604">MLRLVLLVPATEPTAGEHGGRVSGRTALRTAFSAWIEPRTLLLGLVLVAASLSEGTANTWLSLAVVDGFAAEEATGALAFGSFVAAMTVIRFFGTRLVDRFGRVSVLRASGIAVLAGVALFVFAPSLTGAQG</sequence>
<dbReference type="EMBL" id="CP071696">
    <property type="protein sequence ID" value="QTX05601.1"/>
    <property type="molecule type" value="Genomic_DNA"/>
</dbReference>
<dbReference type="GO" id="GO:0022857">
    <property type="term" value="F:transmembrane transporter activity"/>
    <property type="evidence" value="ECO:0007669"/>
    <property type="project" value="InterPro"/>
</dbReference>
<dbReference type="Proteomes" id="UP000671914">
    <property type="component" value="Chromosome"/>
</dbReference>
<organism evidence="2 3">
    <name type="scientific">Agromyces archimandritae</name>
    <dbReference type="NCBI Taxonomy" id="2781962"/>
    <lineage>
        <taxon>Bacteria</taxon>
        <taxon>Bacillati</taxon>
        <taxon>Actinomycetota</taxon>
        <taxon>Actinomycetes</taxon>
        <taxon>Micrococcales</taxon>
        <taxon>Microbacteriaceae</taxon>
        <taxon>Agromyces</taxon>
    </lineage>
</organism>
<dbReference type="AlphaFoldDB" id="A0A975IR09"/>
<feature type="transmembrane region" description="Helical" evidence="1">
    <location>
        <begin position="75"/>
        <end position="94"/>
    </location>
</feature>
<keyword evidence="1" id="KW-0472">Membrane</keyword>
<dbReference type="KEGG" id="aarc:G127AT_05165"/>
<name>A0A975IR09_9MICO</name>
<proteinExistence type="predicted"/>
<evidence type="ECO:0000256" key="1">
    <source>
        <dbReference type="SAM" id="Phobius"/>
    </source>
</evidence>
<evidence type="ECO:0000313" key="3">
    <source>
        <dbReference type="Proteomes" id="UP000671914"/>
    </source>
</evidence>
<dbReference type="Gene3D" id="1.20.1250.20">
    <property type="entry name" value="MFS general substrate transporter like domains"/>
    <property type="match status" value="1"/>
</dbReference>
<gene>
    <name evidence="2" type="ORF">G127AT_05165</name>
</gene>
<keyword evidence="3" id="KW-1185">Reference proteome</keyword>